<gene>
    <name evidence="2" type="ORF">ACFOPQ_17545</name>
</gene>
<organism evidence="2 3">
    <name type="scientific">Deinococcus antarcticus</name>
    <dbReference type="NCBI Taxonomy" id="1298767"/>
    <lineage>
        <taxon>Bacteria</taxon>
        <taxon>Thermotogati</taxon>
        <taxon>Deinococcota</taxon>
        <taxon>Deinococci</taxon>
        <taxon>Deinococcales</taxon>
        <taxon>Deinococcaceae</taxon>
        <taxon>Deinococcus</taxon>
    </lineage>
</organism>
<dbReference type="SUPFAM" id="SSF56300">
    <property type="entry name" value="Metallo-dependent phosphatases"/>
    <property type="match status" value="1"/>
</dbReference>
<dbReference type="InterPro" id="IPR004843">
    <property type="entry name" value="Calcineurin-like_PHP"/>
</dbReference>
<dbReference type="Pfam" id="PF00149">
    <property type="entry name" value="Metallophos"/>
    <property type="match status" value="1"/>
</dbReference>
<dbReference type="InterPro" id="IPR051693">
    <property type="entry name" value="UPF0046_metallophosphoest"/>
</dbReference>
<dbReference type="Gene3D" id="3.60.21.10">
    <property type="match status" value="1"/>
</dbReference>
<comment type="caution">
    <text evidence="2">The sequence shown here is derived from an EMBL/GenBank/DDBJ whole genome shotgun (WGS) entry which is preliminary data.</text>
</comment>
<feature type="domain" description="Calcineurin-like phosphoesterase" evidence="1">
    <location>
        <begin position="1"/>
        <end position="174"/>
    </location>
</feature>
<dbReference type="InterPro" id="IPR029052">
    <property type="entry name" value="Metallo-depent_PP-like"/>
</dbReference>
<proteinExistence type="predicted"/>
<dbReference type="PANTHER" id="PTHR12905">
    <property type="entry name" value="METALLOPHOSPHOESTERASE"/>
    <property type="match status" value="1"/>
</dbReference>
<keyword evidence="3" id="KW-1185">Reference proteome</keyword>
<dbReference type="PANTHER" id="PTHR12905:SF0">
    <property type="entry name" value="CALCINEURIN-LIKE PHOSPHOESTERASE DOMAIN-CONTAINING PROTEIN"/>
    <property type="match status" value="1"/>
</dbReference>
<accession>A0ABV8ADA2</accession>
<dbReference type="EMBL" id="JBHRZF010000203">
    <property type="protein sequence ID" value="MFC3862571.1"/>
    <property type="molecule type" value="Genomic_DNA"/>
</dbReference>
<dbReference type="Proteomes" id="UP001595748">
    <property type="component" value="Unassembled WGS sequence"/>
</dbReference>
<reference evidence="3" key="1">
    <citation type="journal article" date="2019" name="Int. J. Syst. Evol. Microbiol.">
        <title>The Global Catalogue of Microorganisms (GCM) 10K type strain sequencing project: providing services to taxonomists for standard genome sequencing and annotation.</title>
        <authorList>
            <consortium name="The Broad Institute Genomics Platform"/>
            <consortium name="The Broad Institute Genome Sequencing Center for Infectious Disease"/>
            <person name="Wu L."/>
            <person name="Ma J."/>
        </authorList>
    </citation>
    <scope>NUCLEOTIDE SEQUENCE [LARGE SCALE GENOMIC DNA]</scope>
    <source>
        <strain evidence="3">CCTCC AB 2013263</strain>
    </source>
</reference>
<evidence type="ECO:0000259" key="1">
    <source>
        <dbReference type="Pfam" id="PF00149"/>
    </source>
</evidence>
<name>A0ABV8ADA2_9DEIO</name>
<protein>
    <submittedName>
        <fullName evidence="2">Metallophosphatase domain-containing protein</fullName>
    </submittedName>
</protein>
<dbReference type="CDD" id="cd07379">
    <property type="entry name" value="MPP_239FB"/>
    <property type="match status" value="1"/>
</dbReference>
<dbReference type="RefSeq" id="WP_380080515.1">
    <property type="nucleotide sequence ID" value="NZ_JBHRZF010000203.1"/>
</dbReference>
<evidence type="ECO:0000313" key="3">
    <source>
        <dbReference type="Proteomes" id="UP001595748"/>
    </source>
</evidence>
<evidence type="ECO:0000313" key="2">
    <source>
        <dbReference type="EMBL" id="MFC3862571.1"/>
    </source>
</evidence>
<sequence length="208" mass="23180">MRLVCISDTHSLHAGVALPEGDILVHAGDVCNEGTFREAAEFFRWFGTVGQYRQRVLIAGNHDLVFEDNPGAMLGLVPDSVTYLNDSGATVGGLKFWGSPVTPYFFDWAFNRHEHQIGQHWDMIPEGTEVLVTHGPPLGVLDRVQSGEQVGCPLLLRRVQQVRPRVHLFGHIHEGYGEVEQDETHFVNASVCTLNYEPNNLPIVVDLE</sequence>